<evidence type="ECO:0000313" key="2">
    <source>
        <dbReference type="EMBL" id="VDK73855.1"/>
    </source>
</evidence>
<name>A0A3P6T0H9_LITSI</name>
<dbReference type="GO" id="GO:0004519">
    <property type="term" value="F:endonuclease activity"/>
    <property type="evidence" value="ECO:0007669"/>
    <property type="project" value="TreeGrafter"/>
</dbReference>
<dbReference type="PROSITE" id="PS50828">
    <property type="entry name" value="SMR"/>
    <property type="match status" value="1"/>
</dbReference>
<dbReference type="EMBL" id="UYRX01000100">
    <property type="protein sequence ID" value="VDK73855.1"/>
    <property type="molecule type" value="Genomic_DNA"/>
</dbReference>
<dbReference type="Gene3D" id="3.30.1370.110">
    <property type="match status" value="1"/>
</dbReference>
<dbReference type="OMA" id="HEQCWEP"/>
<proteinExistence type="predicted"/>
<feature type="domain" description="Smr" evidence="1">
    <location>
        <begin position="648"/>
        <end position="726"/>
    </location>
</feature>
<sequence length="726" mass="82734">MVTPSVHEQCWEPTASLKDIRKCIQNGHRVMIIMRGIPGSGKSYLASDLVSGTNGAIFSTDKYFMQSGVYRFDSSKLDEYHRENWKEAKNALLHGIRPIIIDNTNIFVTHMKPYIDLALKNLYEIYFVEPETEWKKNAKECARRNAHSVPEDKIAYMVECFEEVSLTDIIKPTQLRVISSMVGIGNSGCGLFLSKLNSHLSEHPEDVRKRHIQKQEVEGAVRLPCVDSQWALHEAADLLKFSYSDSLSEKNSTDKKESEQLFSLIPQQISRKILRTVGCNTDDLIRAFDLDPLTFMGDDFSWETEWSNVNFSYKKKMKGKAVQAGDGKILSDFELLLTLFPDEKPSDLLHILEIVGLKGALVLLKEMNANMNTCVSIDKNTNVKPESLSQTYYWWSEGEFEDIVGNSSTKFVPNYEMNRGIPEKLAPCTYTQCCDPEPIPEGYYRMEISVDMMKQLTELFGDSENISVLKTYVDLPTWLWRQIYFCWQGNAATAISSNQELVRILQNQGLASDKILESDEYMSIAERIELSALINDYSEVDRERIAECIRDNNCTPSASSPRYFTSTGLSVLKPDLESAHKDACELREEADKYNKQKHEMLLQAMNHQEFGAKMFYFAEAQKFGKKARDCIAEVNERLFEANTSNLFIDLHYMDVQPAIRLLKAKLSAADRPPELRHGRSGKKLVVLTGYGKLSDGKAKIKPAVLQWLENCGYEYVSDIEFIPNTL</sequence>
<dbReference type="PANTHER" id="PTHR46535">
    <property type="entry name" value="NEDD4-BINDING PROTEIN 2"/>
    <property type="match status" value="1"/>
</dbReference>
<dbReference type="Gene3D" id="3.40.50.300">
    <property type="entry name" value="P-loop containing nucleotide triphosphate hydrolases"/>
    <property type="match status" value="1"/>
</dbReference>
<dbReference type="Proteomes" id="UP000277928">
    <property type="component" value="Unassembled WGS sequence"/>
</dbReference>
<dbReference type="GO" id="GO:0005634">
    <property type="term" value="C:nucleus"/>
    <property type="evidence" value="ECO:0007669"/>
    <property type="project" value="TreeGrafter"/>
</dbReference>
<dbReference type="InterPro" id="IPR052772">
    <property type="entry name" value="Endo/PolyKinase_Domain-Protein"/>
</dbReference>
<organism evidence="2 3">
    <name type="scientific">Litomosoides sigmodontis</name>
    <name type="common">Filarial nematode worm</name>
    <dbReference type="NCBI Taxonomy" id="42156"/>
    <lineage>
        <taxon>Eukaryota</taxon>
        <taxon>Metazoa</taxon>
        <taxon>Ecdysozoa</taxon>
        <taxon>Nematoda</taxon>
        <taxon>Chromadorea</taxon>
        <taxon>Rhabditida</taxon>
        <taxon>Spirurina</taxon>
        <taxon>Spiruromorpha</taxon>
        <taxon>Filarioidea</taxon>
        <taxon>Onchocercidae</taxon>
        <taxon>Litomosoides</taxon>
    </lineage>
</organism>
<dbReference type="AlphaFoldDB" id="A0A3P6T0H9"/>
<evidence type="ECO:0000313" key="3">
    <source>
        <dbReference type="Proteomes" id="UP000277928"/>
    </source>
</evidence>
<dbReference type="STRING" id="42156.A0A3P6T0H9"/>
<gene>
    <name evidence="2" type="ORF">NLS_LOCUS2269</name>
</gene>
<evidence type="ECO:0000259" key="1">
    <source>
        <dbReference type="PROSITE" id="PS50828"/>
    </source>
</evidence>
<dbReference type="InterPro" id="IPR002625">
    <property type="entry name" value="Smr_dom"/>
</dbReference>
<keyword evidence="3" id="KW-1185">Reference proteome</keyword>
<accession>A0A3P6T0H9</accession>
<dbReference type="SUPFAM" id="SSF160443">
    <property type="entry name" value="SMR domain-like"/>
    <property type="match status" value="1"/>
</dbReference>
<protein>
    <recommendedName>
        <fullName evidence="1">Smr domain-containing protein</fullName>
    </recommendedName>
</protein>
<dbReference type="OrthoDB" id="3231855at2759"/>
<dbReference type="PANTHER" id="PTHR46535:SF1">
    <property type="entry name" value="NEDD4-BINDING PROTEIN 2"/>
    <property type="match status" value="1"/>
</dbReference>
<dbReference type="InterPro" id="IPR036063">
    <property type="entry name" value="Smr_dom_sf"/>
</dbReference>
<dbReference type="SUPFAM" id="SSF52540">
    <property type="entry name" value="P-loop containing nucleoside triphosphate hydrolases"/>
    <property type="match status" value="1"/>
</dbReference>
<dbReference type="Pfam" id="PF13671">
    <property type="entry name" value="AAA_33"/>
    <property type="match status" value="1"/>
</dbReference>
<reference evidence="2 3" key="1">
    <citation type="submission" date="2018-08" db="EMBL/GenBank/DDBJ databases">
        <authorList>
            <person name="Laetsch R D."/>
            <person name="Stevens L."/>
            <person name="Kumar S."/>
            <person name="Blaxter L. M."/>
        </authorList>
    </citation>
    <scope>NUCLEOTIDE SEQUENCE [LARGE SCALE GENOMIC DNA]</scope>
</reference>
<dbReference type="InterPro" id="IPR027417">
    <property type="entry name" value="P-loop_NTPase"/>
</dbReference>